<keyword evidence="6" id="KW-0539">Nucleus</keyword>
<dbReference type="CDD" id="cd21793">
    <property type="entry name" value="Rad21_Rec8_M_AtSYN1-like"/>
    <property type="match status" value="1"/>
</dbReference>
<dbReference type="STRING" id="81985.R0HFP7"/>
<keyword evidence="3" id="KW-0132">Cell division</keyword>
<dbReference type="InterPro" id="IPR039781">
    <property type="entry name" value="Rad21/Rec8-like"/>
</dbReference>
<dbReference type="EMBL" id="KB870810">
    <property type="protein sequence ID" value="EOA22583.1"/>
    <property type="molecule type" value="Genomic_DNA"/>
</dbReference>
<feature type="compositionally biased region" description="Polar residues" evidence="9">
    <location>
        <begin position="218"/>
        <end position="235"/>
    </location>
</feature>
<name>R0HFP7_9BRAS</name>
<gene>
    <name evidence="12" type="ORF">CARUB_v10003242mg</name>
</gene>
<comment type="subcellular location">
    <subcellularLocation>
        <location evidence="1">Nucleus</location>
    </subcellularLocation>
</comment>
<dbReference type="InterPro" id="IPR006910">
    <property type="entry name" value="Rad21_Rec8_N"/>
</dbReference>
<dbReference type="GO" id="GO:0007059">
    <property type="term" value="P:chromosome segregation"/>
    <property type="evidence" value="ECO:0007669"/>
    <property type="project" value="UniProtKB-KW"/>
</dbReference>
<dbReference type="InterPro" id="IPR023093">
    <property type="entry name" value="ScpA-like_C"/>
</dbReference>
<reference evidence="13" key="1">
    <citation type="journal article" date="2013" name="Nat. Genet.">
        <title>The Capsella rubella genome and the genomic consequences of rapid mating system evolution.</title>
        <authorList>
            <person name="Slotte T."/>
            <person name="Hazzouri K.M."/>
            <person name="Agren J.A."/>
            <person name="Koenig D."/>
            <person name="Maumus F."/>
            <person name="Guo Y.L."/>
            <person name="Steige K."/>
            <person name="Platts A.E."/>
            <person name="Escobar J.S."/>
            <person name="Newman L.K."/>
            <person name="Wang W."/>
            <person name="Mandakova T."/>
            <person name="Vello E."/>
            <person name="Smith L.M."/>
            <person name="Henz S.R."/>
            <person name="Steffen J."/>
            <person name="Takuno S."/>
            <person name="Brandvain Y."/>
            <person name="Coop G."/>
            <person name="Andolfatto P."/>
            <person name="Hu T.T."/>
            <person name="Blanchette M."/>
            <person name="Clark R.M."/>
            <person name="Quesneville H."/>
            <person name="Nordborg M."/>
            <person name="Gaut B.S."/>
            <person name="Lysak M.A."/>
            <person name="Jenkins J."/>
            <person name="Grimwood J."/>
            <person name="Chapman J."/>
            <person name="Prochnik S."/>
            <person name="Shu S."/>
            <person name="Rokhsar D."/>
            <person name="Schmutz J."/>
            <person name="Weigel D."/>
            <person name="Wright S.I."/>
        </authorList>
    </citation>
    <scope>NUCLEOTIDE SEQUENCE [LARGE SCALE GENOMIC DNA]</scope>
    <source>
        <strain evidence="13">cv. Monte Gargano</strain>
    </source>
</reference>
<dbReference type="GO" id="GO:0051301">
    <property type="term" value="P:cell division"/>
    <property type="evidence" value="ECO:0007669"/>
    <property type="project" value="UniProtKB-KW"/>
</dbReference>
<feature type="domain" description="Rad21/Rec8-like protein N-terminal" evidence="11">
    <location>
        <begin position="14"/>
        <end position="105"/>
    </location>
</feature>
<keyword evidence="5" id="KW-0159">Chromosome partition</keyword>
<feature type="region of interest" description="Disordered" evidence="9">
    <location>
        <begin position="314"/>
        <end position="343"/>
    </location>
</feature>
<evidence type="ECO:0000256" key="8">
    <source>
        <dbReference type="ARBA" id="ARBA00064543"/>
    </source>
</evidence>
<dbReference type="GO" id="GO:0008278">
    <property type="term" value="C:cohesin complex"/>
    <property type="evidence" value="ECO:0007669"/>
    <property type="project" value="InterPro"/>
</dbReference>
<evidence type="ECO:0000256" key="4">
    <source>
        <dbReference type="ARBA" id="ARBA00022776"/>
    </source>
</evidence>
<evidence type="ECO:0000256" key="6">
    <source>
        <dbReference type="ARBA" id="ARBA00023242"/>
    </source>
</evidence>
<feature type="region of interest" description="Disordered" evidence="9">
    <location>
        <begin position="218"/>
        <end position="256"/>
    </location>
</feature>
<dbReference type="GO" id="GO:0005634">
    <property type="term" value="C:nucleus"/>
    <property type="evidence" value="ECO:0007669"/>
    <property type="project" value="UniProtKB-SubCell"/>
</dbReference>
<dbReference type="PANTHER" id="PTHR12585">
    <property type="entry name" value="SCC1 / RAD21 FAMILY MEMBER"/>
    <property type="match status" value="1"/>
</dbReference>
<accession>R0HFP7</accession>
<evidence type="ECO:0000259" key="11">
    <source>
        <dbReference type="Pfam" id="PF04825"/>
    </source>
</evidence>
<evidence type="ECO:0000313" key="13">
    <source>
        <dbReference type="Proteomes" id="UP000029121"/>
    </source>
</evidence>
<protein>
    <recommendedName>
        <fullName evidence="14">Rad21/Rec8-like protein C-terminal eukaryotic domain-containing protein</fullName>
    </recommendedName>
</protein>
<evidence type="ECO:0000313" key="12">
    <source>
        <dbReference type="EMBL" id="EOA22583.1"/>
    </source>
</evidence>
<dbReference type="eggNOG" id="KOG1213">
    <property type="taxonomic scope" value="Eukaryota"/>
</dbReference>
<dbReference type="InterPro" id="IPR036390">
    <property type="entry name" value="WH_DNA-bd_sf"/>
</dbReference>
<feature type="compositionally biased region" description="Polar residues" evidence="9">
    <location>
        <begin position="465"/>
        <end position="479"/>
    </location>
</feature>
<evidence type="ECO:0000256" key="1">
    <source>
        <dbReference type="ARBA" id="ARBA00004123"/>
    </source>
</evidence>
<keyword evidence="7" id="KW-0131">Cell cycle</keyword>
<evidence type="ECO:0000256" key="3">
    <source>
        <dbReference type="ARBA" id="ARBA00022618"/>
    </source>
</evidence>
<dbReference type="PANTHER" id="PTHR12585:SF55">
    <property type="entry name" value="SISTER CHROMATID COHESION 1 PROTEIN 3"/>
    <property type="match status" value="1"/>
</dbReference>
<dbReference type="AlphaFoldDB" id="R0HFP7"/>
<keyword evidence="4" id="KW-0498">Mitosis</keyword>
<dbReference type="Pfam" id="PF04824">
    <property type="entry name" value="Rad21_Rec8"/>
    <property type="match status" value="1"/>
</dbReference>
<dbReference type="GO" id="GO:0003682">
    <property type="term" value="F:chromatin binding"/>
    <property type="evidence" value="ECO:0007669"/>
    <property type="project" value="TreeGrafter"/>
</dbReference>
<dbReference type="SUPFAM" id="SSF46785">
    <property type="entry name" value="Winged helix' DNA-binding domain"/>
    <property type="match status" value="1"/>
</dbReference>
<feature type="domain" description="Rad21/Rec8-like protein C-terminal eukaryotic" evidence="10">
    <location>
        <begin position="674"/>
        <end position="726"/>
    </location>
</feature>
<evidence type="ECO:0000256" key="5">
    <source>
        <dbReference type="ARBA" id="ARBA00022829"/>
    </source>
</evidence>
<dbReference type="InterPro" id="IPR006909">
    <property type="entry name" value="Rad21/Rec8_C_eu"/>
</dbReference>
<feature type="region of interest" description="Disordered" evidence="9">
    <location>
        <begin position="430"/>
        <end position="613"/>
    </location>
</feature>
<evidence type="ECO:0000259" key="10">
    <source>
        <dbReference type="Pfam" id="PF04824"/>
    </source>
</evidence>
<feature type="compositionally biased region" description="Polar residues" evidence="9">
    <location>
        <begin position="497"/>
        <end position="506"/>
    </location>
</feature>
<sequence length="732" mass="81813">MFNPHNKAYRKPPKSSVMTLWLAAHVPHLLNKCQYKAMNIPETVDLIMDPEQLLPMSAIMLGAIRVGVARILSKKLDHMYSDYNHLRTKLEKALTIPQVNLPEDVRKAPVELITLPHTLHLDELDLEDHDTVDMEFDNHLFSEKDQIPTGVDPYVAITFDEDIIPETNQMDVDQVTVPPVSENLGETDVEMAYEGGPNNELGKFNVALDTGTYRPSNLTEALNPTNERSNTSSPGSVPEIEKRRDAAHALSPVSHPSYNAQQHNVRVEHTESLDETLKDQETTVPSFEEEVLNSRGHSTFELRLGSPSFVGSGEEPANFVHPSPELVLQPTTPPPPQTRPRKRKHYDEARVLLSNKIIKKRLEDPTNTVRKRKKLPSSRVGFWRLDNQSKKNQLFNHSLFTGFSNVLRSLFDKDCVASKPYLAVTDETFQEPASVPASSPTQEAETEINPASPVPQSLAHDSTKLDSTVLRSPSQQTEDVQGVGDPQSVHEKYVAAESQSPQSFSNDDMGIEHFRDGGFPNYIPSPPPRSSPYRSDDFTTQPQTWETVSYRTKPSTFKNPEDIPEYMPSPPPRSSSPYRSDDFTTQPGPWETRSYRTEPSTSTVPEDLPGLRNPGLSAIPEMTGEELSFLEVGGNTPVRSPSTQDFDGLSGRTRAVAEYITERSSSSPNSSHPSEDLSLSKILEGKTRKIAARMFYETLVLKSRGLIDMKQDQPYSDITLKLMPALSSKVKL</sequence>
<proteinExistence type="inferred from homology"/>
<dbReference type="Pfam" id="PF04825">
    <property type="entry name" value="Rad21_Rec8_N"/>
    <property type="match status" value="1"/>
</dbReference>
<evidence type="ECO:0000256" key="2">
    <source>
        <dbReference type="ARBA" id="ARBA00009870"/>
    </source>
</evidence>
<organism evidence="12 13">
    <name type="scientific">Capsella rubella</name>
    <dbReference type="NCBI Taxonomy" id="81985"/>
    <lineage>
        <taxon>Eukaryota</taxon>
        <taxon>Viridiplantae</taxon>
        <taxon>Streptophyta</taxon>
        <taxon>Embryophyta</taxon>
        <taxon>Tracheophyta</taxon>
        <taxon>Spermatophyta</taxon>
        <taxon>Magnoliopsida</taxon>
        <taxon>eudicotyledons</taxon>
        <taxon>Gunneridae</taxon>
        <taxon>Pentapetalae</taxon>
        <taxon>rosids</taxon>
        <taxon>malvids</taxon>
        <taxon>Brassicales</taxon>
        <taxon>Brassicaceae</taxon>
        <taxon>Camelineae</taxon>
        <taxon>Capsella</taxon>
    </lineage>
</organism>
<dbReference type="FunFam" id="1.10.10.580:FF:000002">
    <property type="entry name" value="Sister chromatid cohesion 1 protein 4"/>
    <property type="match status" value="1"/>
</dbReference>
<dbReference type="GO" id="GO:0007062">
    <property type="term" value="P:sister chromatid cohesion"/>
    <property type="evidence" value="ECO:0007669"/>
    <property type="project" value="InterPro"/>
</dbReference>
<feature type="compositionally biased region" description="Polar residues" evidence="9">
    <location>
        <begin position="538"/>
        <end position="558"/>
    </location>
</feature>
<comment type="subunit">
    <text evidence="8">Component of the cohesin complex.</text>
</comment>
<evidence type="ECO:0008006" key="14">
    <source>
        <dbReference type="Google" id="ProtNLM"/>
    </source>
</evidence>
<dbReference type="Proteomes" id="UP000029121">
    <property type="component" value="Unassembled WGS sequence"/>
</dbReference>
<keyword evidence="13" id="KW-1185">Reference proteome</keyword>
<dbReference type="Gene3D" id="1.10.10.580">
    <property type="entry name" value="Structural maintenance of chromosome 1. Chain E"/>
    <property type="match status" value="1"/>
</dbReference>
<evidence type="ECO:0000256" key="7">
    <source>
        <dbReference type="ARBA" id="ARBA00023306"/>
    </source>
</evidence>
<dbReference type="GO" id="GO:1990414">
    <property type="term" value="P:replication-born double-strand break repair via sister chromatid exchange"/>
    <property type="evidence" value="ECO:0007669"/>
    <property type="project" value="TreeGrafter"/>
</dbReference>
<evidence type="ECO:0000256" key="9">
    <source>
        <dbReference type="SAM" id="MobiDB-lite"/>
    </source>
</evidence>
<comment type="similarity">
    <text evidence="2">Belongs to the rad21 family.</text>
</comment>